<reference evidence="3" key="1">
    <citation type="journal article" date="2020" name="Stud. Mycol.">
        <title>101 Dothideomycetes genomes: a test case for predicting lifestyles and emergence of pathogens.</title>
        <authorList>
            <person name="Haridas S."/>
            <person name="Albert R."/>
            <person name="Binder M."/>
            <person name="Bloem J."/>
            <person name="Labutti K."/>
            <person name="Salamov A."/>
            <person name="Andreopoulos B."/>
            <person name="Baker S."/>
            <person name="Barry K."/>
            <person name="Bills G."/>
            <person name="Bluhm B."/>
            <person name="Cannon C."/>
            <person name="Castanera R."/>
            <person name="Culley D."/>
            <person name="Daum C."/>
            <person name="Ezra D."/>
            <person name="Gonzalez J."/>
            <person name="Henrissat B."/>
            <person name="Kuo A."/>
            <person name="Liang C."/>
            <person name="Lipzen A."/>
            <person name="Lutzoni F."/>
            <person name="Magnuson J."/>
            <person name="Mondo S."/>
            <person name="Nolan M."/>
            <person name="Ohm R."/>
            <person name="Pangilinan J."/>
            <person name="Park H.-J."/>
            <person name="Ramirez L."/>
            <person name="Alfaro M."/>
            <person name="Sun H."/>
            <person name="Tritt A."/>
            <person name="Yoshinaga Y."/>
            <person name="Zwiers L.-H."/>
            <person name="Turgeon B."/>
            <person name="Goodwin S."/>
            <person name="Spatafora J."/>
            <person name="Crous P."/>
            <person name="Grigoriev I."/>
        </authorList>
    </citation>
    <scope>NUCLEOTIDE SEQUENCE</scope>
    <source>
        <strain evidence="3">CBS 627.86</strain>
    </source>
</reference>
<dbReference type="OrthoDB" id="5427204at2759"/>
<protein>
    <submittedName>
        <fullName evidence="3">Uncharacterized protein</fullName>
    </submittedName>
</protein>
<feature type="compositionally biased region" description="Polar residues" evidence="2">
    <location>
        <begin position="63"/>
        <end position="83"/>
    </location>
</feature>
<feature type="region of interest" description="Disordered" evidence="2">
    <location>
        <begin position="1"/>
        <end position="95"/>
    </location>
</feature>
<feature type="compositionally biased region" description="Polar residues" evidence="2">
    <location>
        <begin position="534"/>
        <end position="543"/>
    </location>
</feature>
<feature type="region of interest" description="Disordered" evidence="2">
    <location>
        <begin position="237"/>
        <end position="348"/>
    </location>
</feature>
<feature type="coiled-coil region" evidence="1">
    <location>
        <begin position="387"/>
        <end position="456"/>
    </location>
</feature>
<evidence type="ECO:0000256" key="1">
    <source>
        <dbReference type="SAM" id="Coils"/>
    </source>
</evidence>
<dbReference type="Proteomes" id="UP000799770">
    <property type="component" value="Unassembled WGS sequence"/>
</dbReference>
<keyword evidence="4" id="KW-1185">Reference proteome</keyword>
<dbReference type="EMBL" id="ML977339">
    <property type="protein sequence ID" value="KAF2110137.1"/>
    <property type="molecule type" value="Genomic_DNA"/>
</dbReference>
<sequence length="603" mass="67365">MDSWTARKRPWEEDSPIEYQSQRRDATTAAGELCAPPLPQHAGQYSRDSQTLSQRRLPPLYTPSCSTPAEPLQSTSLHRSPSVQDAGELGNFRPRSQSLFDVFQQSKRPRHDLEPEPQIAISAPLNLDRSLPPIGTDTHRTRFGTDPAPHAAGGSCCPSTCTGQACSNTRTLMRKLASELILLDTKVRSISQKGHDSSHSSYNPPEFEHTDTGESLEWALNLIRWANLSLREHFHDRVSRSPEETPYQLDTSPTMRRGQHPFEREDRSPPTRQSSGPMHGYSGFANPVTMAPDESRRHLYSSDNTPMANSPHHTASSAGSMFLPPQSPMQAPQPSRSSMLPSPSSMNFPNVQNLPPISPPSTSLQTAAQAAHLQDLQHQVSIKTLAFQTLQREYDSLLQKLERQRTKCATLEKKFEVSDVEINTLTDEKEKLQATVANLESQVEDLQQSRDEARRQLVANGAQYMRIMEMANRLQAQSADDKKRWDAERQELEHRIRVLEEAMVTGATDRSNSRMDEDIHTNPPPSIIEAHRPNLNTPSSTSTETVNVLRAEISRLRSRTQTLETALQSMKKESISIQAAAKQLVESGGKMERVASEITGGQK</sequence>
<dbReference type="Gene3D" id="1.10.287.1490">
    <property type="match status" value="1"/>
</dbReference>
<gene>
    <name evidence="3" type="ORF">BDV96DRAFT_222141</name>
</gene>
<dbReference type="AlphaFoldDB" id="A0A6A5YUE3"/>
<evidence type="ECO:0000256" key="2">
    <source>
        <dbReference type="SAM" id="MobiDB-lite"/>
    </source>
</evidence>
<name>A0A6A5YUE3_9PLEO</name>
<accession>A0A6A5YUE3</accession>
<proteinExistence type="predicted"/>
<keyword evidence="1" id="KW-0175">Coiled coil</keyword>
<feature type="compositionally biased region" description="Basic and acidic residues" evidence="2">
    <location>
        <begin position="260"/>
        <end position="269"/>
    </location>
</feature>
<organism evidence="3 4">
    <name type="scientific">Lophiotrema nucula</name>
    <dbReference type="NCBI Taxonomy" id="690887"/>
    <lineage>
        <taxon>Eukaryota</taxon>
        <taxon>Fungi</taxon>
        <taxon>Dikarya</taxon>
        <taxon>Ascomycota</taxon>
        <taxon>Pezizomycotina</taxon>
        <taxon>Dothideomycetes</taxon>
        <taxon>Pleosporomycetidae</taxon>
        <taxon>Pleosporales</taxon>
        <taxon>Lophiotremataceae</taxon>
        <taxon>Lophiotrema</taxon>
    </lineage>
</organism>
<feature type="region of interest" description="Disordered" evidence="2">
    <location>
        <begin position="508"/>
        <end position="543"/>
    </location>
</feature>
<evidence type="ECO:0000313" key="3">
    <source>
        <dbReference type="EMBL" id="KAF2110137.1"/>
    </source>
</evidence>
<feature type="compositionally biased region" description="Polar residues" evidence="2">
    <location>
        <begin position="301"/>
        <end position="319"/>
    </location>
</feature>
<feature type="compositionally biased region" description="Low complexity" evidence="2">
    <location>
        <begin position="328"/>
        <end position="345"/>
    </location>
</feature>
<feature type="compositionally biased region" description="Basic and acidic residues" evidence="2">
    <location>
        <begin position="511"/>
        <end position="520"/>
    </location>
</feature>
<evidence type="ECO:0000313" key="4">
    <source>
        <dbReference type="Proteomes" id="UP000799770"/>
    </source>
</evidence>